<keyword evidence="3 7" id="KW-0812">Transmembrane</keyword>
<dbReference type="NCBIfam" id="TIGR00803">
    <property type="entry name" value="nst"/>
    <property type="match status" value="1"/>
</dbReference>
<evidence type="ECO:0000256" key="5">
    <source>
        <dbReference type="ARBA" id="ARBA00023136"/>
    </source>
</evidence>
<dbReference type="InterPro" id="IPR007271">
    <property type="entry name" value="Nuc_sug_transpt"/>
</dbReference>
<keyword evidence="4 7" id="KW-1133">Transmembrane helix</keyword>
<evidence type="ECO:0008006" key="10">
    <source>
        <dbReference type="Google" id="ProtNLM"/>
    </source>
</evidence>
<dbReference type="GO" id="GO:0015165">
    <property type="term" value="F:pyrimidine nucleotide-sugar transmembrane transporter activity"/>
    <property type="evidence" value="ECO:0007669"/>
    <property type="project" value="InterPro"/>
</dbReference>
<feature type="transmembrane region" description="Helical" evidence="7">
    <location>
        <begin position="348"/>
        <end position="365"/>
    </location>
</feature>
<feature type="transmembrane region" description="Helical" evidence="7">
    <location>
        <begin position="374"/>
        <end position="393"/>
    </location>
</feature>
<dbReference type="PANTHER" id="PTHR10231">
    <property type="entry name" value="NUCLEOTIDE-SUGAR TRANSMEMBRANE TRANSPORTER"/>
    <property type="match status" value="1"/>
</dbReference>
<comment type="subcellular location">
    <subcellularLocation>
        <location evidence="1">Membrane</location>
        <topology evidence="1">Multi-pass membrane protein</topology>
    </subcellularLocation>
</comment>
<evidence type="ECO:0000256" key="2">
    <source>
        <dbReference type="ARBA" id="ARBA00006447"/>
    </source>
</evidence>
<gene>
    <name evidence="8" type="ORF">WN944_023692</name>
</gene>
<evidence type="ECO:0000313" key="8">
    <source>
        <dbReference type="EMBL" id="KAK9230720.1"/>
    </source>
</evidence>
<dbReference type="AlphaFoldDB" id="A0AAP0N507"/>
<feature type="transmembrane region" description="Helical" evidence="7">
    <location>
        <begin position="277"/>
        <end position="299"/>
    </location>
</feature>
<name>A0AAP0N507_9ROSI</name>
<evidence type="ECO:0000256" key="4">
    <source>
        <dbReference type="ARBA" id="ARBA00022989"/>
    </source>
</evidence>
<feature type="transmembrane region" description="Helical" evidence="7">
    <location>
        <begin position="311"/>
        <end position="328"/>
    </location>
</feature>
<keyword evidence="5 7" id="KW-0472">Membrane</keyword>
<evidence type="ECO:0000256" key="3">
    <source>
        <dbReference type="ARBA" id="ARBA00022692"/>
    </source>
</evidence>
<dbReference type="GO" id="GO:0000139">
    <property type="term" value="C:Golgi membrane"/>
    <property type="evidence" value="ECO:0007669"/>
    <property type="project" value="InterPro"/>
</dbReference>
<keyword evidence="9" id="KW-1185">Reference proteome</keyword>
<evidence type="ECO:0000256" key="7">
    <source>
        <dbReference type="SAM" id="Phobius"/>
    </source>
</evidence>
<evidence type="ECO:0000256" key="6">
    <source>
        <dbReference type="SAM" id="MobiDB-lite"/>
    </source>
</evidence>
<reference evidence="8 9" key="1">
    <citation type="submission" date="2024-05" db="EMBL/GenBank/DDBJ databases">
        <title>Haplotype-resolved chromosome-level genome assembly of Huyou (Citrus changshanensis).</title>
        <authorList>
            <person name="Miao C."/>
            <person name="Chen W."/>
            <person name="Wu Y."/>
            <person name="Wang L."/>
            <person name="Zhao S."/>
            <person name="Grierson D."/>
            <person name="Xu C."/>
            <person name="Chen K."/>
        </authorList>
    </citation>
    <scope>NUCLEOTIDE SEQUENCE [LARGE SCALE GENOMIC DNA]</scope>
    <source>
        <strain evidence="8">01-14</strain>
        <tissue evidence="8">Leaf</tissue>
    </source>
</reference>
<dbReference type="EMBL" id="JBCGBO010000001">
    <property type="protein sequence ID" value="KAK9230720.1"/>
    <property type="molecule type" value="Genomic_DNA"/>
</dbReference>
<evidence type="ECO:0000313" key="9">
    <source>
        <dbReference type="Proteomes" id="UP001428341"/>
    </source>
</evidence>
<feature type="compositionally biased region" description="Acidic residues" evidence="6">
    <location>
        <begin position="105"/>
        <end position="116"/>
    </location>
</feature>
<sequence>MYGQYHSLSFNRAARWVKSELPSDHCHRPFAFGGLFLGQTTALRPSFVSLINTHSLGNQTLRFVRQRSRGCGFLSVSLSMKGSGEGYVRESTESWGQNGNSKGGEEEEDEDGEVEEQTVAFKGEKKVEENELGAYNTYKHLFAGAAAAYFLKERALLYSLLLTLQYGVQPLISKRCIRQEELCSWLVVCAKFPFPAGQKALPNVPIITVLLVGEHGVSNWSKPFAHFPSLRFVGLLSLVKNLNSVLHVCLVSKHANLPVLPKWKALTDYGSSYRGEVIVTTSVLTCELAKAIFGLIFMAKEGTLKKLSSQWTFVGSLTASGLPAAIYALQNSLLQISYRNLDSLTFSMLNQTRIIFTALFTYIILRQRQSMQQIVALSLLILAAVFLCIGEGSSKLSSSGDPDQILFYGIVPVLVASVLSGLASALCQWATQVKKHSSYLMTIEMSIVGSLCLLASIAKSPDGEAIRQHGFFYGWTPLTLIPVISNALAGIVVGLVTSHAGGVRKGFVIVSALLVTAMLQFIFEGKPPSLYCLIALPLVVSSISIYQKYPYQVKKKEV</sequence>
<organism evidence="8 9">
    <name type="scientific">Citrus x changshan-huyou</name>
    <dbReference type="NCBI Taxonomy" id="2935761"/>
    <lineage>
        <taxon>Eukaryota</taxon>
        <taxon>Viridiplantae</taxon>
        <taxon>Streptophyta</taxon>
        <taxon>Embryophyta</taxon>
        <taxon>Tracheophyta</taxon>
        <taxon>Spermatophyta</taxon>
        <taxon>Magnoliopsida</taxon>
        <taxon>eudicotyledons</taxon>
        <taxon>Gunneridae</taxon>
        <taxon>Pentapetalae</taxon>
        <taxon>rosids</taxon>
        <taxon>malvids</taxon>
        <taxon>Sapindales</taxon>
        <taxon>Rutaceae</taxon>
        <taxon>Aurantioideae</taxon>
        <taxon>Citrus</taxon>
    </lineage>
</organism>
<accession>A0AAP0N507</accession>
<feature type="transmembrane region" description="Helical" evidence="7">
    <location>
        <begin position="405"/>
        <end position="427"/>
    </location>
</feature>
<feature type="transmembrane region" description="Helical" evidence="7">
    <location>
        <begin position="439"/>
        <end position="458"/>
    </location>
</feature>
<feature type="transmembrane region" description="Helical" evidence="7">
    <location>
        <begin position="503"/>
        <end position="522"/>
    </location>
</feature>
<comment type="caution">
    <text evidence="8">The sequence shown here is derived from an EMBL/GenBank/DDBJ whole genome shotgun (WGS) entry which is preliminary data.</text>
</comment>
<evidence type="ECO:0000256" key="1">
    <source>
        <dbReference type="ARBA" id="ARBA00004141"/>
    </source>
</evidence>
<dbReference type="Pfam" id="PF04142">
    <property type="entry name" value="Nuc_sug_transp"/>
    <property type="match status" value="1"/>
</dbReference>
<feature type="transmembrane region" description="Helical" evidence="7">
    <location>
        <begin position="470"/>
        <end position="496"/>
    </location>
</feature>
<dbReference type="InterPro" id="IPR037185">
    <property type="entry name" value="EmrE-like"/>
</dbReference>
<proteinExistence type="inferred from homology"/>
<feature type="transmembrane region" description="Helical" evidence="7">
    <location>
        <begin position="528"/>
        <end position="546"/>
    </location>
</feature>
<dbReference type="SUPFAM" id="SSF103481">
    <property type="entry name" value="Multidrug resistance efflux transporter EmrE"/>
    <property type="match status" value="1"/>
</dbReference>
<protein>
    <recommendedName>
        <fullName evidence="10">CMP-sialic acid transporter 5</fullName>
    </recommendedName>
</protein>
<feature type="region of interest" description="Disordered" evidence="6">
    <location>
        <begin position="84"/>
        <end position="116"/>
    </location>
</feature>
<dbReference type="Proteomes" id="UP001428341">
    <property type="component" value="Unassembled WGS sequence"/>
</dbReference>
<comment type="similarity">
    <text evidence="2">Belongs to the nucleotide-sugar transporter family. CMP-Sialate:CMP antiporter (TC 2.A.7.12) subfamily.</text>
</comment>